<dbReference type="SUPFAM" id="SSF64076">
    <property type="entry name" value="MTH938-like"/>
    <property type="match status" value="1"/>
</dbReference>
<dbReference type="InterPro" id="IPR007523">
    <property type="entry name" value="NDUFAF3/AAMDC"/>
</dbReference>
<evidence type="ECO:0000313" key="1">
    <source>
        <dbReference type="EMBL" id="MDA5193952.1"/>
    </source>
</evidence>
<dbReference type="RefSeq" id="WP_274943659.1">
    <property type="nucleotide sequence ID" value="NZ_JANWOI010000003.1"/>
</dbReference>
<name>A0A9X3Z7A7_9PROT</name>
<keyword evidence="2" id="KW-1185">Reference proteome</keyword>
<proteinExistence type="predicted"/>
<dbReference type="PANTHER" id="PTHR21192">
    <property type="entry name" value="NUCLEAR PROTEIN E3-3"/>
    <property type="match status" value="1"/>
</dbReference>
<dbReference type="CDD" id="cd00248">
    <property type="entry name" value="Mth938-like"/>
    <property type="match status" value="1"/>
</dbReference>
<dbReference type="Pfam" id="PF04430">
    <property type="entry name" value="DUF498"/>
    <property type="match status" value="1"/>
</dbReference>
<reference evidence="1" key="2">
    <citation type="journal article" date="2023" name="Syst. Appl. Microbiol.">
        <title>Govania unica gen. nov., sp. nov., a rare biosphere bacterium that represents a novel family in the class Alphaproteobacteria.</title>
        <authorList>
            <person name="Vandamme P."/>
            <person name="Peeters C."/>
            <person name="Hettiarachchi A."/>
            <person name="Cnockaert M."/>
            <person name="Carlier A."/>
        </authorList>
    </citation>
    <scope>NUCLEOTIDE SEQUENCE</scope>
    <source>
        <strain evidence="1">LMG 31809</strain>
    </source>
</reference>
<dbReference type="PANTHER" id="PTHR21192:SF2">
    <property type="entry name" value="NADH DEHYDROGENASE [UBIQUINONE] 1 ALPHA SUBCOMPLEX ASSEMBLY FACTOR 3"/>
    <property type="match status" value="1"/>
</dbReference>
<reference evidence="1" key="1">
    <citation type="submission" date="2022-08" db="EMBL/GenBank/DDBJ databases">
        <authorList>
            <person name="Vandamme P."/>
            <person name="Hettiarachchi A."/>
            <person name="Peeters C."/>
            <person name="Cnockaert M."/>
            <person name="Carlier A."/>
        </authorList>
    </citation>
    <scope>NUCLEOTIDE SEQUENCE</scope>
    <source>
        <strain evidence="1">LMG 31809</strain>
    </source>
</reference>
<sequence>MAVNVTRTEGGALPLVKSYGDGGFRVAGQRYEGSILIVNGVVTAVPVTRIDDLLPEHMAAVLAADPAIEFVLMGSGPSLALAPPAVRAGLEAAQIKADPMDTGAAARTYNVLLLEDRRVAVLLIAVP</sequence>
<dbReference type="Gene3D" id="3.40.1230.10">
    <property type="entry name" value="MTH938-like"/>
    <property type="match status" value="1"/>
</dbReference>
<accession>A0A9X3Z7A7</accession>
<comment type="caution">
    <text evidence="1">The sequence shown here is derived from an EMBL/GenBank/DDBJ whole genome shotgun (WGS) entry which is preliminary data.</text>
</comment>
<protein>
    <submittedName>
        <fullName evidence="1">Mth938-like domain-containing protein</fullName>
    </submittedName>
</protein>
<dbReference type="InterPro" id="IPR036748">
    <property type="entry name" value="MTH938-like_sf"/>
</dbReference>
<dbReference type="AlphaFoldDB" id="A0A9X3Z7A7"/>
<gene>
    <name evidence="1" type="ORF">NYP16_08310</name>
</gene>
<dbReference type="Proteomes" id="UP001141619">
    <property type="component" value="Unassembled WGS sequence"/>
</dbReference>
<evidence type="ECO:0000313" key="2">
    <source>
        <dbReference type="Proteomes" id="UP001141619"/>
    </source>
</evidence>
<organism evidence="1 2">
    <name type="scientific">Govanella unica</name>
    <dbReference type="NCBI Taxonomy" id="2975056"/>
    <lineage>
        <taxon>Bacteria</taxon>
        <taxon>Pseudomonadati</taxon>
        <taxon>Pseudomonadota</taxon>
        <taxon>Alphaproteobacteria</taxon>
        <taxon>Emcibacterales</taxon>
        <taxon>Govanellaceae</taxon>
        <taxon>Govanella</taxon>
    </lineage>
</organism>
<dbReference type="EMBL" id="JANWOI010000003">
    <property type="protein sequence ID" value="MDA5193952.1"/>
    <property type="molecule type" value="Genomic_DNA"/>
</dbReference>